<dbReference type="Gene3D" id="1.25.40.10">
    <property type="entry name" value="Tetratricopeptide repeat domain"/>
    <property type="match status" value="1"/>
</dbReference>
<dbReference type="PANTHER" id="PTHR47926">
    <property type="entry name" value="PENTATRICOPEPTIDE REPEAT-CONTAINING PROTEIN"/>
    <property type="match status" value="1"/>
</dbReference>
<sequence length="149" mass="17382">MFLTRHVFPSNSRTLSTFTTHIHLQQPLLQMALHGFNMKFENYNAILNECVNKRAFREGQRVHAHMIKTRYLPSVFLRTRLIVLYTKCDSLGDAHNVFDEMPERNVVSWTAMISAYSQRGYASQALNLFLQMLRSGIYILEPCLDKQLN</sequence>
<name>A0A396JSF1_MEDTR</name>
<evidence type="ECO:0000256" key="1">
    <source>
        <dbReference type="ARBA" id="ARBA00004173"/>
    </source>
</evidence>
<evidence type="ECO:0000256" key="4">
    <source>
        <dbReference type="ARBA" id="ARBA00023128"/>
    </source>
</evidence>
<dbReference type="AlphaFoldDB" id="A0A396JSF1"/>
<dbReference type="Pfam" id="PF01535">
    <property type="entry name" value="PPR"/>
    <property type="match status" value="2"/>
</dbReference>
<evidence type="ECO:0000256" key="5">
    <source>
        <dbReference type="PROSITE-ProRule" id="PRU00708"/>
    </source>
</evidence>
<proteinExistence type="predicted"/>
<dbReference type="GO" id="GO:0005739">
    <property type="term" value="C:mitochondrion"/>
    <property type="evidence" value="ECO:0007669"/>
    <property type="project" value="UniProtKB-SubCell"/>
</dbReference>
<reference evidence="6" key="1">
    <citation type="journal article" date="2018" name="Nat. Plants">
        <title>Whole-genome landscape of Medicago truncatula symbiotic genes.</title>
        <authorList>
            <person name="Pecrix Y."/>
            <person name="Gamas P."/>
            <person name="Carrere S."/>
        </authorList>
    </citation>
    <scope>NUCLEOTIDE SEQUENCE</scope>
    <source>
        <tissue evidence="6">Leaves</tissue>
    </source>
</reference>
<keyword evidence="4" id="KW-0496">Mitochondrion</keyword>
<keyword evidence="2" id="KW-0677">Repeat</keyword>
<dbReference type="InterPro" id="IPR011990">
    <property type="entry name" value="TPR-like_helical_dom_sf"/>
</dbReference>
<dbReference type="GO" id="GO:0009451">
    <property type="term" value="P:RNA modification"/>
    <property type="evidence" value="ECO:0007669"/>
    <property type="project" value="InterPro"/>
</dbReference>
<dbReference type="GO" id="GO:0003723">
    <property type="term" value="F:RNA binding"/>
    <property type="evidence" value="ECO:0007669"/>
    <property type="project" value="InterPro"/>
</dbReference>
<organism evidence="6">
    <name type="scientific">Medicago truncatula</name>
    <name type="common">Barrel medic</name>
    <name type="synonym">Medicago tribuloides</name>
    <dbReference type="NCBI Taxonomy" id="3880"/>
    <lineage>
        <taxon>Eukaryota</taxon>
        <taxon>Viridiplantae</taxon>
        <taxon>Streptophyta</taxon>
        <taxon>Embryophyta</taxon>
        <taxon>Tracheophyta</taxon>
        <taxon>Spermatophyta</taxon>
        <taxon>Magnoliopsida</taxon>
        <taxon>eudicotyledons</taxon>
        <taxon>Gunneridae</taxon>
        <taxon>Pentapetalae</taxon>
        <taxon>rosids</taxon>
        <taxon>fabids</taxon>
        <taxon>Fabales</taxon>
        <taxon>Fabaceae</taxon>
        <taxon>Papilionoideae</taxon>
        <taxon>50 kb inversion clade</taxon>
        <taxon>NPAAA clade</taxon>
        <taxon>Hologalegina</taxon>
        <taxon>IRL clade</taxon>
        <taxon>Trifolieae</taxon>
        <taxon>Medicago</taxon>
    </lineage>
</organism>
<dbReference type="InterPro" id="IPR002885">
    <property type="entry name" value="PPR_rpt"/>
</dbReference>
<dbReference type="Gramene" id="rna2898">
    <property type="protein sequence ID" value="RHN79168.1"/>
    <property type="gene ID" value="gene2898"/>
</dbReference>
<dbReference type="NCBIfam" id="TIGR00756">
    <property type="entry name" value="PPR"/>
    <property type="match status" value="1"/>
</dbReference>
<evidence type="ECO:0000313" key="6">
    <source>
        <dbReference type="EMBL" id="RHN79168.1"/>
    </source>
</evidence>
<evidence type="ECO:0000256" key="3">
    <source>
        <dbReference type="ARBA" id="ARBA00022946"/>
    </source>
</evidence>
<dbReference type="Proteomes" id="UP000265566">
    <property type="component" value="Chromosome 1"/>
</dbReference>
<dbReference type="PROSITE" id="PS51375">
    <property type="entry name" value="PPR"/>
    <property type="match status" value="1"/>
</dbReference>
<dbReference type="InterPro" id="IPR046960">
    <property type="entry name" value="PPR_At4g14850-like_plant"/>
</dbReference>
<comment type="caution">
    <text evidence="6">The sequence shown here is derived from an EMBL/GenBank/DDBJ whole genome shotgun (WGS) entry which is preliminary data.</text>
</comment>
<evidence type="ECO:0000256" key="2">
    <source>
        <dbReference type="ARBA" id="ARBA00022737"/>
    </source>
</evidence>
<dbReference type="EMBL" id="PSQE01000001">
    <property type="protein sequence ID" value="RHN79168.1"/>
    <property type="molecule type" value="Genomic_DNA"/>
</dbReference>
<keyword evidence="3" id="KW-0809">Transit peptide</keyword>
<dbReference type="FunFam" id="1.25.40.10:FF:000501">
    <property type="entry name" value="Putative pentatricopeptide repeat-containing protein mitochondrial"/>
    <property type="match status" value="1"/>
</dbReference>
<protein>
    <submittedName>
        <fullName evidence="6">Putative pentatricopeptide</fullName>
    </submittedName>
</protein>
<comment type="subcellular location">
    <subcellularLocation>
        <location evidence="1">Mitochondrion</location>
    </subcellularLocation>
</comment>
<feature type="repeat" description="PPR" evidence="5">
    <location>
        <begin position="105"/>
        <end position="139"/>
    </location>
</feature>
<gene>
    <name evidence="6" type="ORF">MtrunA17_Chr1g0174151</name>
</gene>
<accession>A0A396JSF1</accession>